<dbReference type="GeneID" id="121502882"/>
<proteinExistence type="predicted"/>
<keyword evidence="2" id="KW-1185">Reference proteome</keyword>
<feature type="transmembrane region" description="Helical" evidence="1">
    <location>
        <begin position="9"/>
        <end position="34"/>
    </location>
</feature>
<evidence type="ECO:0000256" key="1">
    <source>
        <dbReference type="SAM" id="Phobius"/>
    </source>
</evidence>
<protein>
    <recommendedName>
        <fullName evidence="4">Protein midgut expression 1</fullName>
    </recommendedName>
</protein>
<evidence type="ECO:0008006" key="4">
    <source>
        <dbReference type="Google" id="ProtNLM"/>
    </source>
</evidence>
<sequence>MDSVQTSQCVLVSVVIGVLLIMLGGFFYVLYIFALAPLSDNINEALKAELNVTTD</sequence>
<evidence type="ECO:0000313" key="3">
    <source>
        <dbReference type="RefSeq" id="XP_041632816.1"/>
    </source>
</evidence>
<dbReference type="Proteomes" id="UP001652661">
    <property type="component" value="Chromosome 3R"/>
</dbReference>
<name>A0ABM3C7S6_DROKI</name>
<keyword evidence="1" id="KW-0812">Transmembrane</keyword>
<dbReference type="RefSeq" id="XP_041632816.1">
    <property type="nucleotide sequence ID" value="XM_041776882.2"/>
</dbReference>
<evidence type="ECO:0000313" key="2">
    <source>
        <dbReference type="Proteomes" id="UP001652661"/>
    </source>
</evidence>
<accession>A0ABM3C7S6</accession>
<organism evidence="2 3">
    <name type="scientific">Drosophila kikkawai</name>
    <name type="common">Fruit fly</name>
    <dbReference type="NCBI Taxonomy" id="30033"/>
    <lineage>
        <taxon>Eukaryota</taxon>
        <taxon>Metazoa</taxon>
        <taxon>Ecdysozoa</taxon>
        <taxon>Arthropoda</taxon>
        <taxon>Hexapoda</taxon>
        <taxon>Insecta</taxon>
        <taxon>Pterygota</taxon>
        <taxon>Neoptera</taxon>
        <taxon>Endopterygota</taxon>
        <taxon>Diptera</taxon>
        <taxon>Brachycera</taxon>
        <taxon>Muscomorpha</taxon>
        <taxon>Ephydroidea</taxon>
        <taxon>Drosophilidae</taxon>
        <taxon>Drosophila</taxon>
        <taxon>Sophophora</taxon>
    </lineage>
</organism>
<keyword evidence="1" id="KW-0472">Membrane</keyword>
<reference evidence="3" key="1">
    <citation type="submission" date="2025-08" db="UniProtKB">
        <authorList>
            <consortium name="RefSeq"/>
        </authorList>
    </citation>
    <scope>IDENTIFICATION</scope>
    <source>
        <strain evidence="3">14028-0561.14</strain>
        <tissue evidence="3">Whole fly</tissue>
    </source>
</reference>
<keyword evidence="1" id="KW-1133">Transmembrane helix</keyword>
<gene>
    <name evidence="3" type="primary">LOC121502882</name>
</gene>